<sequence length="61" mass="7126">MPFACLKDGQHVKNLHYPNTGLMLAYRGMGRSDHDYVLREYGLELAFVNGDQNFKRECNYQ</sequence>
<gene>
    <name evidence="1" type="ORF">P5673_004307</name>
</gene>
<organism evidence="1 2">
    <name type="scientific">Acropora cervicornis</name>
    <name type="common">Staghorn coral</name>
    <dbReference type="NCBI Taxonomy" id="6130"/>
    <lineage>
        <taxon>Eukaryota</taxon>
        <taxon>Metazoa</taxon>
        <taxon>Cnidaria</taxon>
        <taxon>Anthozoa</taxon>
        <taxon>Hexacorallia</taxon>
        <taxon>Scleractinia</taxon>
        <taxon>Astrocoeniina</taxon>
        <taxon>Acroporidae</taxon>
        <taxon>Acropora</taxon>
    </lineage>
</organism>
<reference evidence="1" key="2">
    <citation type="journal article" date="2023" name="Science">
        <title>Genomic signatures of disease resistance in endangered staghorn corals.</title>
        <authorList>
            <person name="Vollmer S.V."/>
            <person name="Selwyn J.D."/>
            <person name="Despard B.A."/>
            <person name="Roesel C.L."/>
        </authorList>
    </citation>
    <scope>NUCLEOTIDE SEQUENCE</scope>
    <source>
        <strain evidence="1">K2</strain>
    </source>
</reference>
<name>A0AAD9R0G5_ACRCE</name>
<dbReference type="Proteomes" id="UP001249851">
    <property type="component" value="Unassembled WGS sequence"/>
</dbReference>
<evidence type="ECO:0000313" key="1">
    <source>
        <dbReference type="EMBL" id="KAK2570623.1"/>
    </source>
</evidence>
<proteinExistence type="predicted"/>
<dbReference type="EMBL" id="JARQWQ010000007">
    <property type="protein sequence ID" value="KAK2570623.1"/>
    <property type="molecule type" value="Genomic_DNA"/>
</dbReference>
<keyword evidence="2" id="KW-1185">Reference proteome</keyword>
<accession>A0AAD9R0G5</accession>
<evidence type="ECO:0000313" key="2">
    <source>
        <dbReference type="Proteomes" id="UP001249851"/>
    </source>
</evidence>
<reference evidence="1" key="1">
    <citation type="journal article" date="2023" name="G3 (Bethesda)">
        <title>Whole genome assembly and annotation of the endangered Caribbean coral Acropora cervicornis.</title>
        <authorList>
            <person name="Selwyn J.D."/>
            <person name="Vollmer S.V."/>
        </authorList>
    </citation>
    <scope>NUCLEOTIDE SEQUENCE</scope>
    <source>
        <strain evidence="1">K2</strain>
    </source>
</reference>
<dbReference type="AlphaFoldDB" id="A0AAD9R0G5"/>
<comment type="caution">
    <text evidence="1">The sequence shown here is derived from an EMBL/GenBank/DDBJ whole genome shotgun (WGS) entry which is preliminary data.</text>
</comment>
<protein>
    <submittedName>
        <fullName evidence="1">Uncharacterized protein</fullName>
    </submittedName>
</protein>